<evidence type="ECO:0000313" key="1">
    <source>
        <dbReference type="EMBL" id="MFC5140584.1"/>
    </source>
</evidence>
<evidence type="ECO:0000313" key="2">
    <source>
        <dbReference type="Proteomes" id="UP001596175"/>
    </source>
</evidence>
<gene>
    <name evidence="1" type="ORF">ACFPK1_20270</name>
</gene>
<name>A0ABV9ZGQ5_9PSEU</name>
<protein>
    <submittedName>
        <fullName evidence="1">Uncharacterized protein</fullName>
    </submittedName>
</protein>
<sequence length="119" mass="12770">MALDVMRIGSYAVSRHVRTPGVNASVESELVLWADPAHPGQLSGATMSFSDVPATPGSRQGTWLFVLLPAAEFDVWYRLVRHERPVSLHWDVSNSGVPIYAALVTGSEPLGEGVDTSPA</sequence>
<accession>A0ABV9ZGQ5</accession>
<comment type="caution">
    <text evidence="1">The sequence shown here is derived from an EMBL/GenBank/DDBJ whole genome shotgun (WGS) entry which is preliminary data.</text>
</comment>
<organism evidence="1 2">
    <name type="scientific">Actinomycetospora rhizophila</name>
    <dbReference type="NCBI Taxonomy" id="1416876"/>
    <lineage>
        <taxon>Bacteria</taxon>
        <taxon>Bacillati</taxon>
        <taxon>Actinomycetota</taxon>
        <taxon>Actinomycetes</taxon>
        <taxon>Pseudonocardiales</taxon>
        <taxon>Pseudonocardiaceae</taxon>
        <taxon>Actinomycetospora</taxon>
    </lineage>
</organism>
<dbReference type="RefSeq" id="WP_378022747.1">
    <property type="nucleotide sequence ID" value="NZ_JBHSKG010000011.1"/>
</dbReference>
<reference evidence="2" key="1">
    <citation type="journal article" date="2019" name="Int. J. Syst. Evol. Microbiol.">
        <title>The Global Catalogue of Microorganisms (GCM) 10K type strain sequencing project: providing services to taxonomists for standard genome sequencing and annotation.</title>
        <authorList>
            <consortium name="The Broad Institute Genomics Platform"/>
            <consortium name="The Broad Institute Genome Sequencing Center for Infectious Disease"/>
            <person name="Wu L."/>
            <person name="Ma J."/>
        </authorList>
    </citation>
    <scope>NUCLEOTIDE SEQUENCE [LARGE SCALE GENOMIC DNA]</scope>
    <source>
        <strain evidence="2">XZYJ18</strain>
    </source>
</reference>
<dbReference type="EMBL" id="JBHSKG010000011">
    <property type="protein sequence ID" value="MFC5140584.1"/>
    <property type="molecule type" value="Genomic_DNA"/>
</dbReference>
<proteinExistence type="predicted"/>
<keyword evidence="2" id="KW-1185">Reference proteome</keyword>
<dbReference type="Proteomes" id="UP001596175">
    <property type="component" value="Unassembled WGS sequence"/>
</dbReference>